<organism evidence="1 2">
    <name type="scientific">Schaalia hyovaginalis</name>
    <dbReference type="NCBI Taxonomy" id="29316"/>
    <lineage>
        <taxon>Bacteria</taxon>
        <taxon>Bacillati</taxon>
        <taxon>Actinomycetota</taxon>
        <taxon>Actinomycetes</taxon>
        <taxon>Actinomycetales</taxon>
        <taxon>Actinomycetaceae</taxon>
        <taxon>Schaalia</taxon>
    </lineage>
</organism>
<gene>
    <name evidence="1" type="ORF">HD592_000486</name>
</gene>
<proteinExistence type="predicted"/>
<dbReference type="RefSeq" id="WP_184451606.1">
    <property type="nucleotide sequence ID" value="NZ_JACHMK010000001.1"/>
</dbReference>
<accession>A0A923IY27</accession>
<protein>
    <submittedName>
        <fullName evidence="1">Uncharacterized protein</fullName>
    </submittedName>
</protein>
<name>A0A923IY27_9ACTO</name>
<comment type="caution">
    <text evidence="1">The sequence shown here is derived from an EMBL/GenBank/DDBJ whole genome shotgun (WGS) entry which is preliminary data.</text>
</comment>
<evidence type="ECO:0000313" key="1">
    <source>
        <dbReference type="EMBL" id="MBB6333921.1"/>
    </source>
</evidence>
<reference evidence="1" key="1">
    <citation type="submission" date="2020-08" db="EMBL/GenBank/DDBJ databases">
        <title>Sequencing the genomes of 1000 actinobacteria strains.</title>
        <authorList>
            <person name="Klenk H.-P."/>
        </authorList>
    </citation>
    <scope>NUCLEOTIDE SEQUENCE</scope>
    <source>
        <strain evidence="1">DSM 10695</strain>
    </source>
</reference>
<dbReference type="Proteomes" id="UP000617426">
    <property type="component" value="Unassembled WGS sequence"/>
</dbReference>
<dbReference type="EMBL" id="JACHMK010000001">
    <property type="protein sequence ID" value="MBB6333921.1"/>
    <property type="molecule type" value="Genomic_DNA"/>
</dbReference>
<keyword evidence="2" id="KW-1185">Reference proteome</keyword>
<sequence length="155" mass="16558">MRKRFRVGVVVAAMIGVLAGCAFGGGYVKQIPAALNEIEGVTSVEVGKGYDGLTRKTVIKIYLASDPVTAENIQRVFVALGDIDFSGAGNINLSFLNVQTKARSDVRNGVQDVIDNQGGPTGDYLPAALDYFARSAGLSISNPERLKEIADYMRD</sequence>
<evidence type="ECO:0000313" key="2">
    <source>
        <dbReference type="Proteomes" id="UP000617426"/>
    </source>
</evidence>
<dbReference type="AlphaFoldDB" id="A0A923IY27"/>
<dbReference type="PROSITE" id="PS51257">
    <property type="entry name" value="PROKAR_LIPOPROTEIN"/>
    <property type="match status" value="1"/>
</dbReference>